<gene>
    <name evidence="9" type="ORF">Q3982_00975</name>
</gene>
<name>A0AA43RG58_9ACTN</name>
<evidence type="ECO:0000313" key="10">
    <source>
        <dbReference type="Proteomes" id="UP001168575"/>
    </source>
</evidence>
<dbReference type="GO" id="GO:0004713">
    <property type="term" value="F:protein tyrosine kinase activity"/>
    <property type="evidence" value="ECO:0007669"/>
    <property type="project" value="TreeGrafter"/>
</dbReference>
<feature type="transmembrane region" description="Helical" evidence="7">
    <location>
        <begin position="16"/>
        <end position="36"/>
    </location>
</feature>
<proteinExistence type="inferred from homology"/>
<evidence type="ECO:0000256" key="7">
    <source>
        <dbReference type="SAM" id="Phobius"/>
    </source>
</evidence>
<dbReference type="InterPro" id="IPR050445">
    <property type="entry name" value="Bact_polysacc_biosynth/exp"/>
</dbReference>
<dbReference type="EMBL" id="JAUMVS010000007">
    <property type="protein sequence ID" value="MDO4841237.1"/>
    <property type="molecule type" value="Genomic_DNA"/>
</dbReference>
<feature type="domain" description="Polysaccharide chain length determinant N-terminal" evidence="8">
    <location>
        <begin position="2"/>
        <end position="92"/>
    </location>
</feature>
<dbReference type="GO" id="GO:0005886">
    <property type="term" value="C:plasma membrane"/>
    <property type="evidence" value="ECO:0007669"/>
    <property type="project" value="UniProtKB-SubCell"/>
</dbReference>
<keyword evidence="3" id="KW-1003">Cell membrane</keyword>
<dbReference type="Proteomes" id="UP001168575">
    <property type="component" value="Unassembled WGS sequence"/>
</dbReference>
<keyword evidence="5 7" id="KW-1133">Transmembrane helix</keyword>
<comment type="caution">
    <text evidence="9">The sequence shown here is derived from an EMBL/GenBank/DDBJ whole genome shotgun (WGS) entry which is preliminary data.</text>
</comment>
<keyword evidence="6 7" id="KW-0472">Membrane</keyword>
<dbReference type="InterPro" id="IPR003856">
    <property type="entry name" value="LPS_length_determ_N"/>
</dbReference>
<sequence length="223" mass="23759">MTLLELLELIKKHIKLVIALPVLFALVVGAWSFLALNNTYTASVSFYVLSKTQSADNQSNITSSDLQAGQSMSNDIAELVKGSRVQNDVASALGMKNLADYKISVSSATTNRIVTVSVTGEKPDGCVKVANQIAKTTDQVAREVMGVESVNVVNEAYTPSAPSGPPRLMYTGVAFLAGLFLAIAWIIVMDLVNTRVRSGEEAAELLGLPLLAQFPRVDSKGGK</sequence>
<evidence type="ECO:0000256" key="2">
    <source>
        <dbReference type="ARBA" id="ARBA00006683"/>
    </source>
</evidence>
<evidence type="ECO:0000256" key="1">
    <source>
        <dbReference type="ARBA" id="ARBA00004651"/>
    </source>
</evidence>
<dbReference type="PANTHER" id="PTHR32309:SF13">
    <property type="entry name" value="FERRIC ENTEROBACTIN TRANSPORT PROTEIN FEPE"/>
    <property type="match status" value="1"/>
</dbReference>
<accession>A0AA43RG58</accession>
<comment type="similarity">
    <text evidence="2">Belongs to the CpsC/CapA family.</text>
</comment>
<evidence type="ECO:0000259" key="8">
    <source>
        <dbReference type="Pfam" id="PF02706"/>
    </source>
</evidence>
<keyword evidence="10" id="KW-1185">Reference proteome</keyword>
<comment type="subcellular location">
    <subcellularLocation>
        <location evidence="1">Cell membrane</location>
        <topology evidence="1">Multi-pass membrane protein</topology>
    </subcellularLocation>
</comment>
<dbReference type="AlphaFoldDB" id="A0AA43RG58"/>
<reference evidence="9" key="1">
    <citation type="submission" date="2023-07" db="EMBL/GenBank/DDBJ databases">
        <title>Between Cages and Wild: Unraveling the Impact of Captivity on Animal Microbiomes and Antimicrobial Resistance.</title>
        <authorList>
            <person name="Schmartz G.P."/>
            <person name="Rehner J."/>
            <person name="Schuff M.J."/>
            <person name="Becker S.L."/>
            <person name="Kravczyk M."/>
            <person name="Gurevich A."/>
            <person name="Francke R."/>
            <person name="Mueller R."/>
            <person name="Keller V."/>
            <person name="Keller A."/>
        </authorList>
    </citation>
    <scope>NUCLEOTIDE SEQUENCE</scope>
    <source>
        <strain evidence="9">S12M_St_49</strain>
    </source>
</reference>
<evidence type="ECO:0000256" key="4">
    <source>
        <dbReference type="ARBA" id="ARBA00022692"/>
    </source>
</evidence>
<evidence type="ECO:0000256" key="3">
    <source>
        <dbReference type="ARBA" id="ARBA00022475"/>
    </source>
</evidence>
<keyword evidence="4 7" id="KW-0812">Transmembrane</keyword>
<evidence type="ECO:0000256" key="6">
    <source>
        <dbReference type="ARBA" id="ARBA00023136"/>
    </source>
</evidence>
<feature type="transmembrane region" description="Helical" evidence="7">
    <location>
        <begin position="168"/>
        <end position="188"/>
    </location>
</feature>
<evidence type="ECO:0000313" key="9">
    <source>
        <dbReference type="EMBL" id="MDO4841237.1"/>
    </source>
</evidence>
<protein>
    <submittedName>
        <fullName evidence="9">Wzz/FepE/Etk N-terminal domain-containing protein</fullName>
    </submittedName>
</protein>
<dbReference type="Pfam" id="PF02706">
    <property type="entry name" value="Wzz"/>
    <property type="match status" value="1"/>
</dbReference>
<organism evidence="9 10">
    <name type="scientific">Phoenicibacter congonensis</name>
    <dbReference type="NCBI Taxonomy" id="1944646"/>
    <lineage>
        <taxon>Bacteria</taxon>
        <taxon>Bacillati</taxon>
        <taxon>Actinomycetota</taxon>
        <taxon>Coriobacteriia</taxon>
        <taxon>Eggerthellales</taxon>
        <taxon>Eggerthellaceae</taxon>
        <taxon>Phoenicibacter</taxon>
    </lineage>
</organism>
<dbReference type="PANTHER" id="PTHR32309">
    <property type="entry name" value="TYROSINE-PROTEIN KINASE"/>
    <property type="match status" value="1"/>
</dbReference>
<evidence type="ECO:0000256" key="5">
    <source>
        <dbReference type="ARBA" id="ARBA00022989"/>
    </source>
</evidence>